<dbReference type="Proteomes" id="UP000078419">
    <property type="component" value="Unassembled WGS sequence"/>
</dbReference>
<dbReference type="AlphaFoldDB" id="A0AA45USQ8"/>
<name>A0AA45USQ8_ANAPH</name>
<evidence type="ECO:0000313" key="2">
    <source>
        <dbReference type="Proteomes" id="UP000078419"/>
    </source>
</evidence>
<reference evidence="2" key="1">
    <citation type="submission" date="2016-03" db="EMBL/GenBank/DDBJ databases">
        <authorList>
            <person name="Loux Valentin"/>
        </authorList>
    </citation>
    <scope>NUCLEOTIDE SEQUENCE [LARGE SCALE GENOMIC DNA]</scope>
    <source>
        <strain evidence="2">C1</strain>
    </source>
</reference>
<accession>A0AA45USQ8</accession>
<protein>
    <submittedName>
        <fullName evidence="1">Uncharacterized protein</fullName>
    </submittedName>
</protein>
<organism evidence="1 2">
    <name type="scientific">Anaplasma phagocytophilum</name>
    <name type="common">Ehrlichia phagocytophila</name>
    <dbReference type="NCBI Taxonomy" id="948"/>
    <lineage>
        <taxon>Bacteria</taxon>
        <taxon>Pseudomonadati</taxon>
        <taxon>Pseudomonadota</taxon>
        <taxon>Alphaproteobacteria</taxon>
        <taxon>Rickettsiales</taxon>
        <taxon>Anaplasmataceae</taxon>
        <taxon>Anaplasma</taxon>
        <taxon>phagocytophilum group</taxon>
    </lineage>
</organism>
<gene>
    <name evidence="1" type="ORF">ANAPC1_00635</name>
</gene>
<comment type="caution">
    <text evidence="1">The sequence shown here is derived from an EMBL/GenBank/DDBJ whole genome shotgun (WGS) entry which is preliminary data.</text>
</comment>
<sequence>MSNRLLCEVISGVINGCSDIERIFTRIKFSKIGGYTYRL</sequence>
<evidence type="ECO:0000313" key="1">
    <source>
        <dbReference type="EMBL" id="SBO14288.1"/>
    </source>
</evidence>
<proteinExistence type="predicted"/>
<dbReference type="EMBL" id="FLLR01000020">
    <property type="protein sequence ID" value="SBO14288.1"/>
    <property type="molecule type" value="Genomic_DNA"/>
</dbReference>